<evidence type="ECO:0000313" key="4">
    <source>
        <dbReference type="Proteomes" id="UP000199729"/>
    </source>
</evidence>
<feature type="transmembrane region" description="Helical" evidence="2">
    <location>
        <begin position="46"/>
        <end position="64"/>
    </location>
</feature>
<dbReference type="AlphaFoldDB" id="A0A221KH37"/>
<feature type="transmembrane region" description="Helical" evidence="2">
    <location>
        <begin position="70"/>
        <end position="91"/>
    </location>
</feature>
<name>A0A221KH37_VITFI</name>
<accession>A0A221KH37</accession>
<dbReference type="PANTHER" id="PTHR34351">
    <property type="entry name" value="SLR1927 PROTEIN-RELATED"/>
    <property type="match status" value="1"/>
</dbReference>
<protein>
    <submittedName>
        <fullName evidence="3">Uncharacterized protein</fullName>
    </submittedName>
</protein>
<gene>
    <name evidence="3" type="ORF">VITFI_CDS2571</name>
</gene>
<organism evidence="3 4">
    <name type="scientific">Vitreoscilla filiformis</name>
    <dbReference type="NCBI Taxonomy" id="63"/>
    <lineage>
        <taxon>Bacteria</taxon>
        <taxon>Pseudomonadati</taxon>
        <taxon>Pseudomonadota</taxon>
        <taxon>Betaproteobacteria</taxon>
        <taxon>Neisseriales</taxon>
        <taxon>Neisseriaceae</taxon>
        <taxon>Vitreoscilla</taxon>
    </lineage>
</organism>
<keyword evidence="2" id="KW-0812">Transmembrane</keyword>
<feature type="region of interest" description="Disordered" evidence="1">
    <location>
        <begin position="203"/>
        <end position="223"/>
    </location>
</feature>
<evidence type="ECO:0000313" key="3">
    <source>
        <dbReference type="EMBL" id="ASM78348.1"/>
    </source>
</evidence>
<evidence type="ECO:0000256" key="2">
    <source>
        <dbReference type="SAM" id="Phobius"/>
    </source>
</evidence>
<keyword evidence="4" id="KW-1185">Reference proteome</keyword>
<reference evidence="3 4" key="1">
    <citation type="submission" date="2017-07" db="EMBL/GenBank/DDBJ databases">
        <title>Complete Genome Sequence of the cosmetic ferment Vitreoscilla filiformis (ATCC15551).</title>
        <authorList>
            <person name="Contreras S."/>
            <person name="Sagory-Zalkind P."/>
            <person name="Blanquart H."/>
            <person name="Iltis A."/>
            <person name="Morand S.C."/>
        </authorList>
    </citation>
    <scope>NUCLEOTIDE SEQUENCE [LARGE SCALE GENOMIC DNA]</scope>
    <source>
        <strain evidence="3 4">ATCC 15551</strain>
    </source>
</reference>
<dbReference type="OrthoDB" id="5298497at2"/>
<evidence type="ECO:0000256" key="1">
    <source>
        <dbReference type="SAM" id="MobiDB-lite"/>
    </source>
</evidence>
<keyword evidence="2" id="KW-1133">Transmembrane helix</keyword>
<dbReference type="Proteomes" id="UP000199729">
    <property type="component" value="Chromosome"/>
</dbReference>
<keyword evidence="2" id="KW-0472">Membrane</keyword>
<proteinExistence type="predicted"/>
<dbReference type="RefSeq" id="WP_089417290.1">
    <property type="nucleotide sequence ID" value="NZ_CP022423.1"/>
</dbReference>
<dbReference type="PANTHER" id="PTHR34351:SF1">
    <property type="entry name" value="SLR1927 PROTEIN"/>
    <property type="match status" value="1"/>
</dbReference>
<sequence length="328" mass="36907">MAVSAWHWPEALRWRRRLRHWWLGRLPVCESWTLTQRNIYIMPTPAGWAFAATLLLLLIGSINYQLNLGYALTFLLAGSALASMHMTHASLRGLRLHVRAPSPTFCGEGVRLEVVLTNPGATRHGLSLGPATWDAVGELAWAEVPARAQTSVHLSLAAPQRGYQLLPFLHLESRFPFGLFRAWTVWRPLGGAWVYPRPERPSPPLPAHPHDNPSGAQRRHVTGSEFEGVRPWRRGDSLRHIVWKKVARSGELVSRDTPATVQPQRWLDWQDTQLRDPEARLSRLAAWVLVCAAEERPFGLRLPGRELPCSGGAPQRQAALQALAEWQP</sequence>
<dbReference type="KEGG" id="vff:VITFI_CDS2571"/>
<dbReference type="EMBL" id="CP022423">
    <property type="protein sequence ID" value="ASM78348.1"/>
    <property type="molecule type" value="Genomic_DNA"/>
</dbReference>